<sequence length="121" mass="13675">MFLRGISSNTLKKHKSILNHHHSSFFFAVPFSTAQNSPNKNHDESRILSQLVDLLPISINTPNPPNTQSDTKAANDFLPPEDNLRGVFLQQFYRKSIVHCALDGAEVELNCRSSQKFNQLI</sequence>
<name>A0A5A7PEZ9_STRAF</name>
<accession>A0A5A7PEZ9</accession>
<keyword evidence="2" id="KW-1185">Reference proteome</keyword>
<reference evidence="2" key="1">
    <citation type="journal article" date="2019" name="Curr. Biol.">
        <title>Genome Sequence of Striga asiatica Provides Insight into the Evolution of Plant Parasitism.</title>
        <authorList>
            <person name="Yoshida S."/>
            <person name="Kim S."/>
            <person name="Wafula E.K."/>
            <person name="Tanskanen J."/>
            <person name="Kim Y.M."/>
            <person name="Honaas L."/>
            <person name="Yang Z."/>
            <person name="Spallek T."/>
            <person name="Conn C.E."/>
            <person name="Ichihashi Y."/>
            <person name="Cheong K."/>
            <person name="Cui S."/>
            <person name="Der J.P."/>
            <person name="Gundlach H."/>
            <person name="Jiao Y."/>
            <person name="Hori C."/>
            <person name="Ishida J.K."/>
            <person name="Kasahara H."/>
            <person name="Kiba T."/>
            <person name="Kim M.S."/>
            <person name="Koo N."/>
            <person name="Laohavisit A."/>
            <person name="Lee Y.H."/>
            <person name="Lumba S."/>
            <person name="McCourt P."/>
            <person name="Mortimer J.C."/>
            <person name="Mutuku J.M."/>
            <person name="Nomura T."/>
            <person name="Sasaki-Sekimoto Y."/>
            <person name="Seto Y."/>
            <person name="Wang Y."/>
            <person name="Wakatake T."/>
            <person name="Sakakibara H."/>
            <person name="Demura T."/>
            <person name="Yamaguchi S."/>
            <person name="Yoneyama K."/>
            <person name="Manabe R.I."/>
            <person name="Nelson D.C."/>
            <person name="Schulman A.H."/>
            <person name="Timko M.P."/>
            <person name="dePamphilis C.W."/>
            <person name="Choi D."/>
            <person name="Shirasu K."/>
        </authorList>
    </citation>
    <scope>NUCLEOTIDE SEQUENCE [LARGE SCALE GENOMIC DNA]</scope>
    <source>
        <strain evidence="2">cv. UVA1</strain>
    </source>
</reference>
<gene>
    <name evidence="1" type="ORF">STAS_07118</name>
</gene>
<dbReference type="AlphaFoldDB" id="A0A5A7PEZ9"/>
<comment type="caution">
    <text evidence="1">The sequence shown here is derived from an EMBL/GenBank/DDBJ whole genome shotgun (WGS) entry which is preliminary data.</text>
</comment>
<protein>
    <submittedName>
        <fullName evidence="1">Pentatricopeptide repeat</fullName>
    </submittedName>
</protein>
<proteinExistence type="predicted"/>
<dbReference type="Proteomes" id="UP000325081">
    <property type="component" value="Unassembled WGS sequence"/>
</dbReference>
<dbReference type="EMBL" id="BKCP01004428">
    <property type="protein sequence ID" value="GER31138.1"/>
    <property type="molecule type" value="Genomic_DNA"/>
</dbReference>
<evidence type="ECO:0000313" key="2">
    <source>
        <dbReference type="Proteomes" id="UP000325081"/>
    </source>
</evidence>
<evidence type="ECO:0000313" key="1">
    <source>
        <dbReference type="EMBL" id="GER31138.1"/>
    </source>
</evidence>
<organism evidence="1 2">
    <name type="scientific">Striga asiatica</name>
    <name type="common">Asiatic witchweed</name>
    <name type="synonym">Buchnera asiatica</name>
    <dbReference type="NCBI Taxonomy" id="4170"/>
    <lineage>
        <taxon>Eukaryota</taxon>
        <taxon>Viridiplantae</taxon>
        <taxon>Streptophyta</taxon>
        <taxon>Embryophyta</taxon>
        <taxon>Tracheophyta</taxon>
        <taxon>Spermatophyta</taxon>
        <taxon>Magnoliopsida</taxon>
        <taxon>eudicotyledons</taxon>
        <taxon>Gunneridae</taxon>
        <taxon>Pentapetalae</taxon>
        <taxon>asterids</taxon>
        <taxon>lamiids</taxon>
        <taxon>Lamiales</taxon>
        <taxon>Orobanchaceae</taxon>
        <taxon>Buchnereae</taxon>
        <taxon>Striga</taxon>
    </lineage>
</organism>